<evidence type="ECO:0000313" key="3">
    <source>
        <dbReference type="Proteomes" id="UP001168540"/>
    </source>
</evidence>
<gene>
    <name evidence="2" type="ORF">QU481_13175</name>
</gene>
<keyword evidence="1" id="KW-0175">Coiled coil</keyword>
<name>A0ABT7XPW9_9NEIS</name>
<accession>A0ABT7XPW9</accession>
<evidence type="ECO:0008006" key="4">
    <source>
        <dbReference type="Google" id="ProtNLM"/>
    </source>
</evidence>
<reference evidence="2" key="1">
    <citation type="submission" date="2023-06" db="EMBL/GenBank/DDBJ databases">
        <authorList>
            <person name="Zhang S."/>
        </authorList>
    </citation>
    <scope>NUCLEOTIDE SEQUENCE</scope>
    <source>
        <strain evidence="2">SG2303</strain>
    </source>
</reference>
<proteinExistence type="predicted"/>
<protein>
    <recommendedName>
        <fullName evidence="4">Flagellar protein FliT</fullName>
    </recommendedName>
</protein>
<comment type="caution">
    <text evidence="2">The sequence shown here is derived from an EMBL/GenBank/DDBJ whole genome shotgun (WGS) entry which is preliminary data.</text>
</comment>
<feature type="coiled-coil region" evidence="1">
    <location>
        <begin position="61"/>
        <end position="109"/>
    </location>
</feature>
<keyword evidence="3" id="KW-1185">Reference proteome</keyword>
<evidence type="ECO:0000313" key="2">
    <source>
        <dbReference type="EMBL" id="MDN0075839.1"/>
    </source>
</evidence>
<dbReference type="Proteomes" id="UP001168540">
    <property type="component" value="Unassembled WGS sequence"/>
</dbReference>
<evidence type="ECO:0000256" key="1">
    <source>
        <dbReference type="SAM" id="Coils"/>
    </source>
</evidence>
<dbReference type="EMBL" id="JAUEDK010000022">
    <property type="protein sequence ID" value="MDN0075839.1"/>
    <property type="molecule type" value="Genomic_DNA"/>
</dbReference>
<organism evidence="2 3">
    <name type="scientific">Crenobacter oryzisoli</name>
    <dbReference type="NCBI Taxonomy" id="3056844"/>
    <lineage>
        <taxon>Bacteria</taxon>
        <taxon>Pseudomonadati</taxon>
        <taxon>Pseudomonadota</taxon>
        <taxon>Betaproteobacteria</taxon>
        <taxon>Neisseriales</taxon>
        <taxon>Neisseriaceae</taxon>
        <taxon>Crenobacter</taxon>
    </lineage>
</organism>
<dbReference type="RefSeq" id="WP_289830481.1">
    <property type="nucleotide sequence ID" value="NZ_JAUEDK010000022.1"/>
</dbReference>
<sequence>MPDCAALLERYTVLTGQLLLACQGPDWATLEPLLTARNAVEEQWLAEAASQAPSLQEQVRLRECADQLRQAMALLEGQRDELLRGLDDVEQERRQLKQLNLNLNRLDSAYR</sequence>